<comment type="caution">
    <text evidence="1">The sequence shown here is derived from an EMBL/GenBank/DDBJ whole genome shotgun (WGS) entry which is preliminary data.</text>
</comment>
<dbReference type="AlphaFoldDB" id="A0A919YCQ1"/>
<evidence type="ECO:0000313" key="1">
    <source>
        <dbReference type="EMBL" id="GIO46087.1"/>
    </source>
</evidence>
<evidence type="ECO:0000313" key="2">
    <source>
        <dbReference type="Proteomes" id="UP000682811"/>
    </source>
</evidence>
<evidence type="ECO:0008006" key="3">
    <source>
        <dbReference type="Google" id="ProtNLM"/>
    </source>
</evidence>
<keyword evidence="2" id="KW-1185">Reference proteome</keyword>
<organism evidence="1 2">
    <name type="scientific">Paenibacillus azoreducens</name>
    <dbReference type="NCBI Taxonomy" id="116718"/>
    <lineage>
        <taxon>Bacteria</taxon>
        <taxon>Bacillati</taxon>
        <taxon>Bacillota</taxon>
        <taxon>Bacilli</taxon>
        <taxon>Bacillales</taxon>
        <taxon>Paenibacillaceae</taxon>
        <taxon>Paenibacillus</taxon>
    </lineage>
</organism>
<gene>
    <name evidence="1" type="ORF">J34TS1_08520</name>
</gene>
<dbReference type="Proteomes" id="UP000682811">
    <property type="component" value="Unassembled WGS sequence"/>
</dbReference>
<proteinExistence type="predicted"/>
<dbReference type="InterPro" id="IPR027417">
    <property type="entry name" value="P-loop_NTPase"/>
</dbReference>
<accession>A0A919YCQ1</accession>
<sequence length="186" mass="21470">MKLVIIFGPQAVGKMTVGQELAKTTDLKLFHNHMTIDLVSNFFSYGSAAGKRLVNLFRQEIFEEVAKSDLTGLIFTFVWAFDLKSDWDYIEHISRIFESEGGTVYLVELEAGMEARLERNKSPHRLEHKPTKRNLAFSERDLRETMESHRLNSLEGEVKHPNYMRINNTDLSPEKAALMIKEKFGF</sequence>
<dbReference type="Gene3D" id="3.40.50.300">
    <property type="entry name" value="P-loop containing nucleotide triphosphate hydrolases"/>
    <property type="match status" value="1"/>
</dbReference>
<name>A0A919YCQ1_9BACL</name>
<reference evidence="1 2" key="1">
    <citation type="submission" date="2021-03" db="EMBL/GenBank/DDBJ databases">
        <title>Antimicrobial resistance genes in bacteria isolated from Japanese honey, and their potential for conferring macrolide and lincosamide resistance in the American foulbrood pathogen Paenibacillus larvae.</title>
        <authorList>
            <person name="Okamoto M."/>
            <person name="Kumagai M."/>
            <person name="Kanamori H."/>
            <person name="Takamatsu D."/>
        </authorList>
    </citation>
    <scope>NUCLEOTIDE SEQUENCE [LARGE SCALE GENOMIC DNA]</scope>
    <source>
        <strain evidence="1 2">J34TS1</strain>
    </source>
</reference>
<dbReference type="RefSeq" id="WP_212977140.1">
    <property type="nucleotide sequence ID" value="NZ_AP025343.1"/>
</dbReference>
<dbReference type="EMBL" id="BORT01000002">
    <property type="protein sequence ID" value="GIO46087.1"/>
    <property type="molecule type" value="Genomic_DNA"/>
</dbReference>
<protein>
    <recommendedName>
        <fullName evidence="3">Shikimate kinase</fullName>
    </recommendedName>
</protein>
<dbReference type="SUPFAM" id="SSF52540">
    <property type="entry name" value="P-loop containing nucleoside triphosphate hydrolases"/>
    <property type="match status" value="1"/>
</dbReference>